<name>A0A420YLN6_9PEZI</name>
<dbReference type="Proteomes" id="UP000275385">
    <property type="component" value="Unassembled WGS sequence"/>
</dbReference>
<keyword evidence="3" id="KW-1185">Reference proteome</keyword>
<organism evidence="2 3">
    <name type="scientific">Coniochaeta pulveracea</name>
    <dbReference type="NCBI Taxonomy" id="177199"/>
    <lineage>
        <taxon>Eukaryota</taxon>
        <taxon>Fungi</taxon>
        <taxon>Dikarya</taxon>
        <taxon>Ascomycota</taxon>
        <taxon>Pezizomycotina</taxon>
        <taxon>Sordariomycetes</taxon>
        <taxon>Sordariomycetidae</taxon>
        <taxon>Coniochaetales</taxon>
        <taxon>Coniochaetaceae</taxon>
        <taxon>Coniochaeta</taxon>
    </lineage>
</organism>
<dbReference type="AlphaFoldDB" id="A0A420YLN6"/>
<protein>
    <submittedName>
        <fullName evidence="2">Uncharacterized protein</fullName>
    </submittedName>
</protein>
<evidence type="ECO:0000256" key="1">
    <source>
        <dbReference type="SAM" id="MobiDB-lite"/>
    </source>
</evidence>
<gene>
    <name evidence="2" type="ORF">DL546_009651</name>
</gene>
<feature type="region of interest" description="Disordered" evidence="1">
    <location>
        <begin position="1"/>
        <end position="25"/>
    </location>
</feature>
<accession>A0A420YLN6</accession>
<sequence length="105" mass="11673">MTIMPTRTPAVAVPRKGQKGKAAPQAKVRSVMDMIENTPACLARCYISEGGSAPKDINKQSIEDFCSKWTLTIAWYHYHVVKCQRKNCPGVKGTGWLHQVCPNQI</sequence>
<dbReference type="EMBL" id="QVQW01000004">
    <property type="protein sequence ID" value="RKU48716.1"/>
    <property type="molecule type" value="Genomic_DNA"/>
</dbReference>
<reference evidence="2 3" key="1">
    <citation type="submission" date="2018-08" db="EMBL/GenBank/DDBJ databases">
        <title>Draft genome of the lignicolous fungus Coniochaeta pulveracea.</title>
        <authorList>
            <person name="Borstlap C.J."/>
            <person name="De Witt R.N."/>
            <person name="Botha A."/>
            <person name="Volschenk H."/>
        </authorList>
    </citation>
    <scope>NUCLEOTIDE SEQUENCE [LARGE SCALE GENOMIC DNA]</scope>
    <source>
        <strain evidence="2 3">CAB683</strain>
    </source>
</reference>
<evidence type="ECO:0000313" key="2">
    <source>
        <dbReference type="EMBL" id="RKU48716.1"/>
    </source>
</evidence>
<proteinExistence type="predicted"/>
<evidence type="ECO:0000313" key="3">
    <source>
        <dbReference type="Proteomes" id="UP000275385"/>
    </source>
</evidence>
<comment type="caution">
    <text evidence="2">The sequence shown here is derived from an EMBL/GenBank/DDBJ whole genome shotgun (WGS) entry which is preliminary data.</text>
</comment>